<evidence type="ECO:0000259" key="2">
    <source>
        <dbReference type="Pfam" id="PF12945"/>
    </source>
</evidence>
<dbReference type="EMBL" id="CP017603">
    <property type="protein sequence ID" value="AOY77298.1"/>
    <property type="molecule type" value="Genomic_DNA"/>
</dbReference>
<dbReference type="Pfam" id="PF12945">
    <property type="entry name" value="PilZNR"/>
    <property type="match status" value="1"/>
</dbReference>
<dbReference type="KEGG" id="cfm:BJL90_16455"/>
<evidence type="ECO:0000259" key="1">
    <source>
        <dbReference type="Pfam" id="PF07238"/>
    </source>
</evidence>
<gene>
    <name evidence="4" type="primary">ycgR</name>
    <name evidence="3" type="ORF">BJL90_16455</name>
    <name evidence="4" type="ORF">CLFO_22410</name>
</gene>
<evidence type="ECO:0000313" key="6">
    <source>
        <dbReference type="Proteomes" id="UP000192478"/>
    </source>
</evidence>
<keyword evidence="5" id="KW-1185">Reference proteome</keyword>
<reference evidence="3 5" key="1">
    <citation type="submission" date="2016-10" db="EMBL/GenBank/DDBJ databases">
        <title>Complete Genome Sequence of Acetogen Clostridium formicoaceticum ATCC 27076.</title>
        <authorList>
            <person name="Bao T."/>
            <person name="Cheng C."/>
            <person name="Zhao J."/>
            <person name="Yang S.-T."/>
            <person name="Wang J."/>
            <person name="Wang M."/>
        </authorList>
    </citation>
    <scope>NUCLEOTIDE SEQUENCE [LARGE SCALE GENOMIC DNA]</scope>
    <source>
        <strain evidence="3 5">ATCC 27076</strain>
    </source>
</reference>
<keyword evidence="4" id="KW-0966">Cell projection</keyword>
<dbReference type="Proteomes" id="UP000177894">
    <property type="component" value="Chromosome"/>
</dbReference>
<organism evidence="4 6">
    <name type="scientific">Clostridium formicaceticum</name>
    <dbReference type="NCBI Taxonomy" id="1497"/>
    <lineage>
        <taxon>Bacteria</taxon>
        <taxon>Bacillati</taxon>
        <taxon>Bacillota</taxon>
        <taxon>Clostridia</taxon>
        <taxon>Eubacteriales</taxon>
        <taxon>Clostridiaceae</taxon>
        <taxon>Clostridium</taxon>
    </lineage>
</organism>
<dbReference type="RefSeq" id="WP_070970480.1">
    <property type="nucleotide sequence ID" value="NZ_CP017603.1"/>
</dbReference>
<dbReference type="Pfam" id="PF07238">
    <property type="entry name" value="PilZ"/>
    <property type="match status" value="1"/>
</dbReference>
<evidence type="ECO:0000313" key="5">
    <source>
        <dbReference type="Proteomes" id="UP000177894"/>
    </source>
</evidence>
<reference evidence="4 6" key="2">
    <citation type="submission" date="2017-03" db="EMBL/GenBank/DDBJ databases">
        <title>Complete sequence of Clostridium formicaceticum DSM 92.</title>
        <authorList>
            <person name="Poehlein A."/>
            <person name="Karl M."/>
            <person name="Bengelsdorf F.R."/>
            <person name="Duerre P."/>
            <person name="Daniel R."/>
        </authorList>
    </citation>
    <scope>NUCLEOTIDE SEQUENCE [LARGE SCALE GENOMIC DNA]</scope>
    <source>
        <strain evidence="4 6">DSM 92</strain>
    </source>
</reference>
<dbReference type="EMBL" id="CP020559">
    <property type="protein sequence ID" value="ARE87841.1"/>
    <property type="molecule type" value="Genomic_DNA"/>
</dbReference>
<dbReference type="Gene3D" id="2.40.10.220">
    <property type="entry name" value="predicted glycosyltransferase like domains"/>
    <property type="match status" value="1"/>
</dbReference>
<sequence>MDLSMVLKVGDKLEIEPIRSGESTISKPIVSQLIDIKDDLLFISSPIKQGMKYPLHVGQKITILFFRDEKGVYSFKGEVIQRIDIQLPIYTIQPISSPEKTQRRFYFRLKALTKVLIKGIGETEAVETYTKDISGGGMKVVSKKLFNEGQKVECAITLEESKTVTVVGEVIRAVRSSVTNEYELAIGYIDIADNTRNEIISFIFKKQRELLQKGLI</sequence>
<dbReference type="InterPro" id="IPR009926">
    <property type="entry name" value="T3SS_YcgR_PilZN"/>
</dbReference>
<keyword evidence="4" id="KW-0282">Flagellum</keyword>
<feature type="domain" description="PilZ" evidence="1">
    <location>
        <begin position="102"/>
        <end position="204"/>
    </location>
</feature>
<name>A0AAC9WGH9_9CLOT</name>
<dbReference type="Proteomes" id="UP000192478">
    <property type="component" value="Chromosome"/>
</dbReference>
<protein>
    <submittedName>
        <fullName evidence="4">Flagellar brake protein YcgR</fullName>
    </submittedName>
</protein>
<evidence type="ECO:0000313" key="3">
    <source>
        <dbReference type="EMBL" id="AOY77298.1"/>
    </source>
</evidence>
<dbReference type="GO" id="GO:0035438">
    <property type="term" value="F:cyclic-di-GMP binding"/>
    <property type="evidence" value="ECO:0007669"/>
    <property type="project" value="InterPro"/>
</dbReference>
<evidence type="ECO:0000313" key="4">
    <source>
        <dbReference type="EMBL" id="ARE87841.1"/>
    </source>
</evidence>
<accession>A0AAC9WGH9</accession>
<dbReference type="AlphaFoldDB" id="A0AAC9WGH9"/>
<dbReference type="InterPro" id="IPR009875">
    <property type="entry name" value="PilZ_domain"/>
</dbReference>
<keyword evidence="4" id="KW-0969">Cilium</keyword>
<feature type="domain" description="Type III secretion system flagellar brake protein YcgR PilZN" evidence="2">
    <location>
        <begin position="8"/>
        <end position="92"/>
    </location>
</feature>
<proteinExistence type="predicted"/>